<feature type="compositionally biased region" description="Basic and acidic residues" evidence="1">
    <location>
        <begin position="555"/>
        <end position="595"/>
    </location>
</feature>
<accession>A0A176VS23</accession>
<feature type="compositionally biased region" description="Basic residues" evidence="1">
    <location>
        <begin position="480"/>
        <end position="491"/>
    </location>
</feature>
<feature type="compositionally biased region" description="Basic and acidic residues" evidence="1">
    <location>
        <begin position="386"/>
        <end position="409"/>
    </location>
</feature>
<feature type="compositionally biased region" description="Polar residues" evidence="1">
    <location>
        <begin position="455"/>
        <end position="465"/>
    </location>
</feature>
<comment type="caution">
    <text evidence="2">The sequence shown here is derived from an EMBL/GenBank/DDBJ whole genome shotgun (WGS) entry which is preliminary data.</text>
</comment>
<dbReference type="AlphaFoldDB" id="A0A176VS23"/>
<feature type="compositionally biased region" description="Basic and acidic residues" evidence="1">
    <location>
        <begin position="153"/>
        <end position="163"/>
    </location>
</feature>
<gene>
    <name evidence="2" type="ORF">AXG93_285s1460</name>
</gene>
<evidence type="ECO:0000313" key="2">
    <source>
        <dbReference type="EMBL" id="OAE23487.1"/>
    </source>
</evidence>
<keyword evidence="3" id="KW-1185">Reference proteome</keyword>
<feature type="compositionally biased region" description="Basic and acidic residues" evidence="1">
    <location>
        <begin position="47"/>
        <end position="56"/>
    </location>
</feature>
<sequence length="732" mass="81635">MYESCQNDAAKKMAQRPNRASRAESRSQAENLILSGWQGSDEDEDVKIDSSDDEKAFSVPRRKLRARPSSRLGDNWHHQSRDLVPEQNKPATSPHFESSGPGPGPGGVSEMKVKSLDARRFRKELTANKAGAKMAVIPQISPSESPMRGSLGNEKRDRRKEAAVEDLDDGEGVRAKAPDTGKKRHLVKQSPVKNGATVDITDKEQRDYPKETKKKKGRDSKETTEYDDEESRKRRYRELEQAQRALDRKLTLRERPESRSRDDGLMREIIIQGNVGRRLRTASRILPKETDAVGRLLVDNEVVTAASGVEETSNSEKVLHFKKKAKRSDHRVPVNIETEVISSAHLDNHASKESDMSSTPRKGKDTAKKLDKLTVTMKLTENKDADLETAEKLSERRTTRSAEKLREISPSKPSLSVPAEVFCVSKAGSKNPGVDTGKDCPREDDSTLVPLLQSEELSAGSQVIEDNSRDGGLDGESTRASRKKKKKKKKTGILGIEAVDHPNEMALIDDRNLSEETQKIPEENDNSIDGGLDGESTRASRKKKKKKTGIFGIEAVDHPDGMALIDDRNLLEETQKTLEKNDNSRDGGLDGESTRASRKKKKKKKTGIFGIEAVDHPNGIEENDNSRKEKRGSGPTEDDRNQLIGVSEEAKVAENMDVGRNEEKEDRDISKPMTRNSIERTKISAPALYQSDKTKDRPVCQVTSSLEIQSFFTLKRFSNLSYNFTSHKNTPP</sequence>
<organism evidence="2 3">
    <name type="scientific">Marchantia polymorpha subsp. ruderalis</name>
    <dbReference type="NCBI Taxonomy" id="1480154"/>
    <lineage>
        <taxon>Eukaryota</taxon>
        <taxon>Viridiplantae</taxon>
        <taxon>Streptophyta</taxon>
        <taxon>Embryophyta</taxon>
        <taxon>Marchantiophyta</taxon>
        <taxon>Marchantiopsida</taxon>
        <taxon>Marchantiidae</taxon>
        <taxon>Marchantiales</taxon>
        <taxon>Marchantiaceae</taxon>
        <taxon>Marchantia</taxon>
    </lineage>
</organism>
<feature type="compositionally biased region" description="Basic and acidic residues" evidence="1">
    <location>
        <begin position="111"/>
        <end position="126"/>
    </location>
</feature>
<feature type="compositionally biased region" description="Basic residues" evidence="1">
    <location>
        <begin position="539"/>
        <end position="548"/>
    </location>
</feature>
<feature type="region of interest" description="Disordered" evidence="1">
    <location>
        <begin position="344"/>
        <end position="370"/>
    </location>
</feature>
<feature type="compositionally biased region" description="Basic and acidic residues" evidence="1">
    <location>
        <begin position="648"/>
        <end position="670"/>
    </location>
</feature>
<feature type="compositionally biased region" description="Basic and acidic residues" evidence="1">
    <location>
        <begin position="346"/>
        <end position="355"/>
    </location>
</feature>
<protein>
    <submittedName>
        <fullName evidence="2">Uncharacterized protein</fullName>
    </submittedName>
</protein>
<feature type="region of interest" description="Disordered" evidence="1">
    <location>
        <begin position="386"/>
        <end position="413"/>
    </location>
</feature>
<feature type="compositionally biased region" description="Basic and acidic residues" evidence="1">
    <location>
        <begin position="74"/>
        <end position="84"/>
    </location>
</feature>
<feature type="region of interest" description="Disordered" evidence="1">
    <location>
        <begin position="426"/>
        <end position="445"/>
    </location>
</feature>
<name>A0A176VS23_MARPO</name>
<feature type="compositionally biased region" description="Basic and acidic residues" evidence="1">
    <location>
        <begin position="436"/>
        <end position="445"/>
    </location>
</feature>
<feature type="compositionally biased region" description="Basic and acidic residues" evidence="1">
    <location>
        <begin position="200"/>
        <end position="211"/>
    </location>
</feature>
<feature type="compositionally biased region" description="Basic and acidic residues" evidence="1">
    <location>
        <begin position="613"/>
        <end position="627"/>
    </location>
</feature>
<evidence type="ECO:0000313" key="3">
    <source>
        <dbReference type="Proteomes" id="UP000077202"/>
    </source>
</evidence>
<feature type="compositionally biased region" description="Basic residues" evidence="1">
    <location>
        <begin position="596"/>
        <end position="606"/>
    </location>
</feature>
<feature type="compositionally biased region" description="Basic and acidic residues" evidence="1">
    <location>
        <begin position="510"/>
        <end position="522"/>
    </location>
</feature>
<dbReference type="EMBL" id="LVLJ01002837">
    <property type="protein sequence ID" value="OAE23487.1"/>
    <property type="molecule type" value="Genomic_DNA"/>
</dbReference>
<feature type="compositionally biased region" description="Basic and acidic residues" evidence="1">
    <location>
        <begin position="466"/>
        <end position="479"/>
    </location>
</feature>
<dbReference type="Proteomes" id="UP000077202">
    <property type="component" value="Unassembled WGS sequence"/>
</dbReference>
<evidence type="ECO:0000256" key="1">
    <source>
        <dbReference type="SAM" id="MobiDB-lite"/>
    </source>
</evidence>
<feature type="region of interest" description="Disordered" evidence="1">
    <location>
        <begin position="1"/>
        <end position="238"/>
    </location>
</feature>
<proteinExistence type="predicted"/>
<feature type="region of interest" description="Disordered" evidence="1">
    <location>
        <begin position="450"/>
        <end position="498"/>
    </location>
</feature>
<reference evidence="2" key="1">
    <citation type="submission" date="2016-03" db="EMBL/GenBank/DDBJ databases">
        <title>Mechanisms controlling the formation of the plant cell surface in tip-growing cells are functionally conserved among land plants.</title>
        <authorList>
            <person name="Honkanen S."/>
            <person name="Jones V.A."/>
            <person name="Morieri G."/>
            <person name="Champion C."/>
            <person name="Hetherington A.J."/>
            <person name="Kelly S."/>
            <person name="Saint-Marcoux D."/>
            <person name="Proust H."/>
            <person name="Prescott H."/>
            <person name="Dolan L."/>
        </authorList>
    </citation>
    <scope>NUCLEOTIDE SEQUENCE [LARGE SCALE GENOMIC DNA]</scope>
    <source>
        <tissue evidence="2">Whole gametophyte</tissue>
    </source>
</reference>
<feature type="region of interest" description="Disordered" evidence="1">
    <location>
        <begin position="510"/>
        <end position="696"/>
    </location>
</feature>
<feature type="compositionally biased region" description="Basic and acidic residues" evidence="1">
    <location>
        <begin position="171"/>
        <end position="181"/>
    </location>
</feature>